<dbReference type="InterPro" id="IPR006674">
    <property type="entry name" value="HD_domain"/>
</dbReference>
<evidence type="ECO:0000256" key="3">
    <source>
        <dbReference type="ARBA" id="ARBA00023016"/>
    </source>
</evidence>
<dbReference type="FunFam" id="1.10.3210.10:FF:000001">
    <property type="entry name" value="GTP pyrophosphokinase RelA"/>
    <property type="match status" value="1"/>
</dbReference>
<dbReference type="GO" id="GO:0005525">
    <property type="term" value="F:GTP binding"/>
    <property type="evidence" value="ECO:0007669"/>
    <property type="project" value="UniProtKB-KW"/>
</dbReference>
<evidence type="ECO:0000256" key="4">
    <source>
        <dbReference type="ARBA" id="ARBA00023134"/>
    </source>
</evidence>
<gene>
    <name evidence="8" type="primary">LOC112283869</name>
    <name evidence="7" type="ORF">PHYPA_009062</name>
</gene>
<dbReference type="EC" id="2.7.6.5" evidence="2"/>
<dbReference type="GO" id="GO:0015969">
    <property type="term" value="P:guanosine tetraphosphate metabolic process"/>
    <property type="evidence" value="ECO:0007669"/>
    <property type="project" value="InterPro"/>
</dbReference>
<reference evidence="7 9" key="2">
    <citation type="journal article" date="2018" name="Plant J.">
        <title>The Physcomitrella patens chromosome-scale assembly reveals moss genome structure and evolution.</title>
        <authorList>
            <person name="Lang D."/>
            <person name="Ullrich K.K."/>
            <person name="Murat F."/>
            <person name="Fuchs J."/>
            <person name="Jenkins J."/>
            <person name="Haas F.B."/>
            <person name="Piednoel M."/>
            <person name="Gundlach H."/>
            <person name="Van Bel M."/>
            <person name="Meyberg R."/>
            <person name="Vives C."/>
            <person name="Morata J."/>
            <person name="Symeonidi A."/>
            <person name="Hiss M."/>
            <person name="Muchero W."/>
            <person name="Kamisugi Y."/>
            <person name="Saleh O."/>
            <person name="Blanc G."/>
            <person name="Decker E.L."/>
            <person name="van Gessel N."/>
            <person name="Grimwood J."/>
            <person name="Hayes R.D."/>
            <person name="Graham S.W."/>
            <person name="Gunter L.E."/>
            <person name="McDaniel S.F."/>
            <person name="Hoernstein S.N.W."/>
            <person name="Larsson A."/>
            <person name="Li F.W."/>
            <person name="Perroud P.F."/>
            <person name="Phillips J."/>
            <person name="Ranjan P."/>
            <person name="Rokshar D.S."/>
            <person name="Rothfels C.J."/>
            <person name="Schneider L."/>
            <person name="Shu S."/>
            <person name="Stevenson D.W."/>
            <person name="Thummler F."/>
            <person name="Tillich M."/>
            <person name="Villarreal Aguilar J.C."/>
            <person name="Widiez T."/>
            <person name="Wong G.K."/>
            <person name="Wymore A."/>
            <person name="Zhang Y."/>
            <person name="Zimmer A.D."/>
            <person name="Quatrano R.S."/>
            <person name="Mayer K.F.X."/>
            <person name="Goodstein D."/>
            <person name="Casacuberta J.M."/>
            <person name="Vandepoele K."/>
            <person name="Reski R."/>
            <person name="Cuming A.C."/>
            <person name="Tuskan G.A."/>
            <person name="Maumus F."/>
            <person name="Salse J."/>
            <person name="Schmutz J."/>
            <person name="Rensing S.A."/>
        </authorList>
    </citation>
    <scope>NUCLEOTIDE SEQUENCE [LARGE SCALE GENOMIC DNA]</scope>
    <source>
        <strain evidence="8 9">cv. Gransden 2004</strain>
    </source>
</reference>
<dbReference type="SMART" id="SM00954">
    <property type="entry name" value="RelA_SpoT"/>
    <property type="match status" value="1"/>
</dbReference>
<dbReference type="InterPro" id="IPR043519">
    <property type="entry name" value="NT_sf"/>
</dbReference>
<evidence type="ECO:0000313" key="9">
    <source>
        <dbReference type="Proteomes" id="UP000006727"/>
    </source>
</evidence>
<organism evidence="7">
    <name type="scientific">Physcomitrium patens</name>
    <name type="common">Spreading-leaved earth moss</name>
    <name type="synonym">Physcomitrella patens</name>
    <dbReference type="NCBI Taxonomy" id="3218"/>
    <lineage>
        <taxon>Eukaryota</taxon>
        <taxon>Viridiplantae</taxon>
        <taxon>Streptophyta</taxon>
        <taxon>Embryophyta</taxon>
        <taxon>Bryophyta</taxon>
        <taxon>Bryophytina</taxon>
        <taxon>Bryopsida</taxon>
        <taxon>Funariidae</taxon>
        <taxon>Funariales</taxon>
        <taxon>Funariaceae</taxon>
        <taxon>Physcomitrium</taxon>
    </lineage>
</organism>
<dbReference type="EMBL" id="ABEU02000006">
    <property type="protein sequence ID" value="PNR52688.1"/>
    <property type="molecule type" value="Genomic_DNA"/>
</dbReference>
<dbReference type="CDD" id="cd00077">
    <property type="entry name" value="HDc"/>
    <property type="match status" value="1"/>
</dbReference>
<evidence type="ECO:0000256" key="1">
    <source>
        <dbReference type="ARBA" id="ARBA00007476"/>
    </source>
</evidence>
<keyword evidence="9" id="KW-1185">Reference proteome</keyword>
<dbReference type="Gene3D" id="3.30.460.10">
    <property type="entry name" value="Beta Polymerase, domain 2"/>
    <property type="match status" value="1"/>
</dbReference>
<dbReference type="CDD" id="cd05399">
    <property type="entry name" value="NT_Rel-Spo_like"/>
    <property type="match status" value="1"/>
</dbReference>
<dbReference type="OrthoDB" id="430679at2759"/>
<evidence type="ECO:0000313" key="7">
    <source>
        <dbReference type="EMBL" id="PNR52688.1"/>
    </source>
</evidence>
<feature type="domain" description="HD" evidence="6">
    <location>
        <begin position="416"/>
        <end position="520"/>
    </location>
</feature>
<reference evidence="7 9" key="1">
    <citation type="journal article" date="2008" name="Science">
        <title>The Physcomitrella genome reveals evolutionary insights into the conquest of land by plants.</title>
        <authorList>
            <person name="Rensing S."/>
            <person name="Lang D."/>
            <person name="Zimmer A."/>
            <person name="Terry A."/>
            <person name="Salamov A."/>
            <person name="Shapiro H."/>
            <person name="Nishiyama T."/>
            <person name="Perroud P.-F."/>
            <person name="Lindquist E."/>
            <person name="Kamisugi Y."/>
            <person name="Tanahashi T."/>
            <person name="Sakakibara K."/>
            <person name="Fujita T."/>
            <person name="Oishi K."/>
            <person name="Shin-I T."/>
            <person name="Kuroki Y."/>
            <person name="Toyoda A."/>
            <person name="Suzuki Y."/>
            <person name="Hashimoto A."/>
            <person name="Yamaguchi K."/>
            <person name="Sugano A."/>
            <person name="Kohara Y."/>
            <person name="Fujiyama A."/>
            <person name="Anterola A."/>
            <person name="Aoki S."/>
            <person name="Ashton N."/>
            <person name="Barbazuk W.B."/>
            <person name="Barker E."/>
            <person name="Bennetzen J."/>
            <person name="Bezanilla M."/>
            <person name="Blankenship R."/>
            <person name="Cho S.H."/>
            <person name="Dutcher S."/>
            <person name="Estelle M."/>
            <person name="Fawcett J.A."/>
            <person name="Gundlach H."/>
            <person name="Hanada K."/>
            <person name="Heyl A."/>
            <person name="Hicks K.A."/>
            <person name="Hugh J."/>
            <person name="Lohr M."/>
            <person name="Mayer K."/>
            <person name="Melkozernov A."/>
            <person name="Murata T."/>
            <person name="Nelson D."/>
            <person name="Pils B."/>
            <person name="Prigge M."/>
            <person name="Reiss B."/>
            <person name="Renner T."/>
            <person name="Rombauts S."/>
            <person name="Rushton P."/>
            <person name="Sanderfoot A."/>
            <person name="Schween G."/>
            <person name="Shiu S.-H."/>
            <person name="Stueber K."/>
            <person name="Theodoulou F.L."/>
            <person name="Tu H."/>
            <person name="Van de Peer Y."/>
            <person name="Verrier P.J."/>
            <person name="Waters E."/>
            <person name="Wood A."/>
            <person name="Yang L."/>
            <person name="Cove D."/>
            <person name="Cuming A."/>
            <person name="Hasebe M."/>
            <person name="Lucas S."/>
            <person name="Mishler D.B."/>
            <person name="Reski R."/>
            <person name="Grigoriev I."/>
            <person name="Quatrano R.S."/>
            <person name="Boore J.L."/>
        </authorList>
    </citation>
    <scope>NUCLEOTIDE SEQUENCE [LARGE SCALE GENOMIC DNA]</scope>
    <source>
        <strain evidence="8 9">cv. Gransden 2004</strain>
    </source>
</reference>
<dbReference type="SMART" id="SM00471">
    <property type="entry name" value="HDc"/>
    <property type="match status" value="1"/>
</dbReference>
<dbReference type="Gene3D" id="1.10.3210.10">
    <property type="entry name" value="Hypothetical protein af1432"/>
    <property type="match status" value="1"/>
</dbReference>
<protein>
    <recommendedName>
        <fullName evidence="2">GTP diphosphokinase</fullName>
        <ecNumber evidence="2">2.7.6.5</ecNumber>
    </recommendedName>
</protein>
<keyword evidence="4" id="KW-0342">GTP-binding</keyword>
<dbReference type="KEGG" id="ppp:112283869"/>
<evidence type="ECO:0000256" key="5">
    <source>
        <dbReference type="SAM" id="MobiDB-lite"/>
    </source>
</evidence>
<evidence type="ECO:0000313" key="8">
    <source>
        <dbReference type="EnsemblPlants" id="Pp3c6_17010V3.1"/>
    </source>
</evidence>
<dbReference type="Proteomes" id="UP000006727">
    <property type="component" value="Chromosome 6"/>
</dbReference>
<comment type="similarity">
    <text evidence="1">Belongs to the RelA/SpoT family.</text>
</comment>
<dbReference type="PANTHER" id="PTHR21262:SF0">
    <property type="entry name" value="GTP DIPHOSPHOKINASE RSH3, CHLOROPLASTIC-RELATED"/>
    <property type="match status" value="1"/>
</dbReference>
<evidence type="ECO:0000256" key="2">
    <source>
        <dbReference type="ARBA" id="ARBA00013251"/>
    </source>
</evidence>
<dbReference type="RefSeq" id="XP_024378912.1">
    <property type="nucleotide sequence ID" value="XM_024523144.2"/>
</dbReference>
<dbReference type="PANTHER" id="PTHR21262">
    <property type="entry name" value="GUANOSINE-3',5'-BIS DIPHOSPHATE 3'-PYROPHOSPHOHYDROLASE"/>
    <property type="match status" value="1"/>
</dbReference>
<dbReference type="Pfam" id="PF13328">
    <property type="entry name" value="HD_4"/>
    <property type="match status" value="1"/>
</dbReference>
<accession>A0A2K1KFZ0</accession>
<sequence length="907" mass="99768">MVAVSAVGGDEIEDGRCMHGFVAEVAGTFEVVEEGIWSLRKAGLTNFGSEECHSELVLLCQVCGLFVHAIGIMALCSRSPPGTLGTQGSIRSKNSYTATEIEAIRLGPQTHHQQLSRSTILGSVPSLSHSNASRFSHHTSHSSSDVLDVSSSNSCSVGSHRSISRGEAIHSMMAWESDDPRSGSGNLSSPISSRMRERSPVLVLRGPISRNGCALLIHSALGSVSCGGIPHLDPHVERELSRRSPHSGERGSPIVASSVGFKIGNTDASPDYQRALASLNQPTESGKAVYTSSESFRVEGFSSGASVHGNSSRVTLSLPLYSSGRNCLSTSQRDAAPDILEAREKIVRLAEQVINLPSVGTEDLTKVNKSASPTADELLRSAQARYKAFYDPIVVKAFRMAEEAHKGQFRRNGDMFLAHCVETALILAATGVGNIVVAAGLLHDAIDDSNLSLELLRCSLGENVASLVIGVSKLSEFSQLARDCNTVCDTLEADRLRTMILAMVDVRVVLIKIADRLHNLRTLEALPSHKQIGIAKETLEIFAPLANRLGIWSWKAEMEDLCFKCLKPVDHENLSIRLSERCREGLVMSSIRDLDEALRVGGVQFIDLCGRPKNLYSVYKKMMKKKRSPDEILDVRGLRLIVTDEESCYQALEVVHQLWRCIPGKTKDYIVDSKPNGYKSLHTVVIGSDGYPLEVQIRTMKMHHQAEYGLAAHWRYKEDNSEHSAFSSERVEWARWVLTWQSEIMDTKLRVSPLAADLKPPCPFPVHIKECPYAGSCCEPVMRENDPVYVIKMENEHILVRELPPGSTVGDLVRSKHSDMNSLVVDSRSANDNGLRVKVNHEFVDTMEQKLKMGDFVEVMSTVKKPCGKVALEFQREQLKRLYLDGGSSNEDTNTTWWERSASVAGL</sequence>
<dbReference type="SUPFAM" id="SSF109604">
    <property type="entry name" value="HD-domain/PDEase-like"/>
    <property type="match status" value="1"/>
</dbReference>
<reference evidence="8" key="3">
    <citation type="submission" date="2020-12" db="UniProtKB">
        <authorList>
            <consortium name="EnsemblPlants"/>
        </authorList>
    </citation>
    <scope>IDENTIFICATION</scope>
</reference>
<dbReference type="EnsemblPlants" id="Pp3c6_17010V3.1">
    <property type="protein sequence ID" value="Pp3c6_17010V3.1"/>
    <property type="gene ID" value="Pp3c6_17010"/>
</dbReference>
<feature type="compositionally biased region" description="Low complexity" evidence="5">
    <location>
        <begin position="182"/>
        <end position="193"/>
    </location>
</feature>
<proteinExistence type="inferred from homology"/>
<dbReference type="Gramene" id="Pp3c6_17010V3.1">
    <property type="protein sequence ID" value="Pp3c6_17010V3.1"/>
    <property type="gene ID" value="Pp3c6_17010"/>
</dbReference>
<dbReference type="SUPFAM" id="SSF81301">
    <property type="entry name" value="Nucleotidyltransferase"/>
    <property type="match status" value="1"/>
</dbReference>
<dbReference type="Pfam" id="PF04607">
    <property type="entry name" value="RelA_SpoT"/>
    <property type="match status" value="1"/>
</dbReference>
<dbReference type="FunCoup" id="A0A2K1KFZ0">
    <property type="interactions" value="876"/>
</dbReference>
<feature type="region of interest" description="Disordered" evidence="5">
    <location>
        <begin position="174"/>
        <end position="196"/>
    </location>
</feature>
<dbReference type="InterPro" id="IPR007685">
    <property type="entry name" value="RelA_SpoT"/>
</dbReference>
<evidence type="ECO:0000259" key="6">
    <source>
        <dbReference type="PROSITE" id="PS51831"/>
    </source>
</evidence>
<name>A0A2K1KFZ0_PHYPA</name>
<dbReference type="FunFam" id="3.30.460.10:FF:000001">
    <property type="entry name" value="GTP pyrophosphokinase RelA"/>
    <property type="match status" value="1"/>
</dbReference>
<keyword evidence="4" id="KW-0547">Nucleotide-binding</keyword>
<dbReference type="Gramene" id="Pp3c6_17010V3.2">
    <property type="protein sequence ID" value="Pp3c6_17010V3.2"/>
    <property type="gene ID" value="Pp3c6_17010"/>
</dbReference>
<dbReference type="PROSITE" id="PS51831">
    <property type="entry name" value="HD"/>
    <property type="match status" value="1"/>
</dbReference>
<dbReference type="GeneID" id="112283869"/>
<dbReference type="InterPro" id="IPR003607">
    <property type="entry name" value="HD/PDEase_dom"/>
</dbReference>
<dbReference type="GO" id="GO:0008728">
    <property type="term" value="F:GTP diphosphokinase activity"/>
    <property type="evidence" value="ECO:0007669"/>
    <property type="project" value="UniProtKB-EC"/>
</dbReference>
<dbReference type="EnsemblPlants" id="Pp3c6_17010V3.2">
    <property type="protein sequence ID" value="Pp3c6_17010V3.2"/>
    <property type="gene ID" value="Pp3c6_17010"/>
</dbReference>
<dbReference type="AlphaFoldDB" id="A0A2K1KFZ0"/>
<dbReference type="GO" id="GO:0009507">
    <property type="term" value="C:chloroplast"/>
    <property type="evidence" value="ECO:0000318"/>
    <property type="project" value="GO_Central"/>
</dbReference>
<dbReference type="PaxDb" id="3218-PP1S240_49V6.1"/>
<keyword evidence="3" id="KW-0346">Stress response</keyword>
<dbReference type="STRING" id="3218.A0A2K1KFZ0"/>